<comment type="caution">
    <text evidence="4">The sequence shown here is derived from an EMBL/GenBank/DDBJ whole genome shotgun (WGS) entry which is preliminary data.</text>
</comment>
<feature type="domain" description="Glycosyltransferase subfamily 4-like N-terminal" evidence="3">
    <location>
        <begin position="20"/>
        <end position="179"/>
    </location>
</feature>
<accession>A0ABV5B596</accession>
<organism evidence="4 5">
    <name type="scientific">Paenibacillus terreus</name>
    <dbReference type="NCBI Taxonomy" id="1387834"/>
    <lineage>
        <taxon>Bacteria</taxon>
        <taxon>Bacillati</taxon>
        <taxon>Bacillota</taxon>
        <taxon>Bacilli</taxon>
        <taxon>Bacillales</taxon>
        <taxon>Paenibacillaceae</taxon>
        <taxon>Paenibacillus</taxon>
    </lineage>
</organism>
<evidence type="ECO:0000259" key="3">
    <source>
        <dbReference type="Pfam" id="PF13439"/>
    </source>
</evidence>
<dbReference type="Pfam" id="PF13439">
    <property type="entry name" value="Glyco_transf_4"/>
    <property type="match status" value="1"/>
</dbReference>
<dbReference type="RefSeq" id="WP_375524367.1">
    <property type="nucleotide sequence ID" value="NZ_JBHILM010000005.1"/>
</dbReference>
<evidence type="ECO:0000313" key="5">
    <source>
        <dbReference type="Proteomes" id="UP001580407"/>
    </source>
</evidence>
<evidence type="ECO:0000313" key="4">
    <source>
        <dbReference type="EMBL" id="MFB5680569.1"/>
    </source>
</evidence>
<feature type="compositionally biased region" description="Basic residues" evidence="1">
    <location>
        <begin position="483"/>
        <end position="498"/>
    </location>
</feature>
<dbReference type="Pfam" id="PF00534">
    <property type="entry name" value="Glycos_transf_1"/>
    <property type="match status" value="1"/>
</dbReference>
<evidence type="ECO:0000259" key="2">
    <source>
        <dbReference type="Pfam" id="PF00534"/>
    </source>
</evidence>
<reference evidence="4 5" key="1">
    <citation type="submission" date="2024-09" db="EMBL/GenBank/DDBJ databases">
        <authorList>
            <person name="Ruan L."/>
        </authorList>
    </citation>
    <scope>NUCLEOTIDE SEQUENCE [LARGE SCALE GENOMIC DNA]</scope>
    <source>
        <strain evidence="4 5">D33</strain>
    </source>
</reference>
<dbReference type="InterPro" id="IPR050194">
    <property type="entry name" value="Glycosyltransferase_grp1"/>
</dbReference>
<feature type="region of interest" description="Disordered" evidence="1">
    <location>
        <begin position="483"/>
        <end position="512"/>
    </location>
</feature>
<dbReference type="GO" id="GO:0016757">
    <property type="term" value="F:glycosyltransferase activity"/>
    <property type="evidence" value="ECO:0007669"/>
    <property type="project" value="UniProtKB-KW"/>
</dbReference>
<dbReference type="PANTHER" id="PTHR45947:SF3">
    <property type="entry name" value="SULFOQUINOVOSYL TRANSFERASE SQD2"/>
    <property type="match status" value="1"/>
</dbReference>
<name>A0ABV5B596_9BACL</name>
<dbReference type="Proteomes" id="UP001580407">
    <property type="component" value="Unassembled WGS sequence"/>
</dbReference>
<gene>
    <name evidence="4" type="ORF">ACE3NQ_06560</name>
</gene>
<dbReference type="InterPro" id="IPR028098">
    <property type="entry name" value="Glyco_trans_4-like_N"/>
</dbReference>
<keyword evidence="4" id="KW-0808">Transferase</keyword>
<dbReference type="InterPro" id="IPR001296">
    <property type="entry name" value="Glyco_trans_1"/>
</dbReference>
<dbReference type="SUPFAM" id="SSF53756">
    <property type="entry name" value="UDP-Glycosyltransferase/glycogen phosphorylase"/>
    <property type="match status" value="1"/>
</dbReference>
<dbReference type="Gene3D" id="3.40.50.2000">
    <property type="entry name" value="Glycogen Phosphorylase B"/>
    <property type="match status" value="2"/>
</dbReference>
<feature type="compositionally biased region" description="Basic residues" evidence="1">
    <location>
        <begin position="441"/>
        <end position="453"/>
    </location>
</feature>
<keyword evidence="4" id="KW-0328">Glycosyltransferase</keyword>
<dbReference type="EC" id="2.4.-.-" evidence="4"/>
<sequence>MAIKPRMMLFSHVSNAYTITGAERLLLRFCQEMSAYFECVLVAPDEGKITAEARKRGIAVEVQIFPLIYNMYTPYEGLEHEVEKLKDDPYFEKIVNLIRAVQPDLILTNTCVNVMPAIAAKALGIPVVWKITEMIRINAHTAEAVRMIDRYSDWVIGISNTVLIPLREGLAEEKTSVIEPSRSITAADLEKLSVVREKKRAQLGLKGSHFCVGYISSFIYEAKGLLHFVEMAIKLCRIYPQCRFWIIGKPSDSVYYSQCIAMIRKSRYSKRFVLTAFEESLTTVYGVMDAVVVPSMVEEGFGLTALEGLLYGRPVVAFAQGGLAELMHQTGNAEFLVEPGNSDGLVARVSRFINNPEECRAIGWRNRQEADRIYGLESYQVKIRGTVERWMNERPEWFTVQRSEGETEIIAGEHSPPPEAAGPTLIAEEQGAAASPDAAIKKRRTGGPARPRRRVRLILRITRRGKKRNRLSARRHRRLPKRIKRGRHKLRLTRRGRMKTGSAGSRRKGAGR</sequence>
<feature type="region of interest" description="Disordered" evidence="1">
    <location>
        <begin position="429"/>
        <end position="453"/>
    </location>
</feature>
<proteinExistence type="predicted"/>
<evidence type="ECO:0000256" key="1">
    <source>
        <dbReference type="SAM" id="MobiDB-lite"/>
    </source>
</evidence>
<dbReference type="PANTHER" id="PTHR45947">
    <property type="entry name" value="SULFOQUINOVOSYL TRANSFERASE SQD2"/>
    <property type="match status" value="1"/>
</dbReference>
<dbReference type="EMBL" id="JBHILM010000005">
    <property type="protein sequence ID" value="MFB5680569.1"/>
    <property type="molecule type" value="Genomic_DNA"/>
</dbReference>
<protein>
    <submittedName>
        <fullName evidence="4">Glycosyltransferase</fullName>
        <ecNumber evidence="4">2.4.-.-</ecNumber>
    </submittedName>
</protein>
<keyword evidence="5" id="KW-1185">Reference proteome</keyword>
<feature type="domain" description="Glycosyl transferase family 1" evidence="2">
    <location>
        <begin position="196"/>
        <end position="367"/>
    </location>
</feature>